<feature type="compositionally biased region" description="Basic and acidic residues" evidence="1">
    <location>
        <begin position="48"/>
        <end position="62"/>
    </location>
</feature>
<organism evidence="2 3">
    <name type="scientific">Stephania yunnanensis</name>
    <dbReference type="NCBI Taxonomy" id="152371"/>
    <lineage>
        <taxon>Eukaryota</taxon>
        <taxon>Viridiplantae</taxon>
        <taxon>Streptophyta</taxon>
        <taxon>Embryophyta</taxon>
        <taxon>Tracheophyta</taxon>
        <taxon>Spermatophyta</taxon>
        <taxon>Magnoliopsida</taxon>
        <taxon>Ranunculales</taxon>
        <taxon>Menispermaceae</taxon>
        <taxon>Menispermoideae</taxon>
        <taxon>Cissampelideae</taxon>
        <taxon>Stephania</taxon>
    </lineage>
</organism>
<dbReference type="EMBL" id="JBBNAF010000004">
    <property type="protein sequence ID" value="KAK9150767.1"/>
    <property type="molecule type" value="Genomic_DNA"/>
</dbReference>
<evidence type="ECO:0000256" key="1">
    <source>
        <dbReference type="SAM" id="MobiDB-lite"/>
    </source>
</evidence>
<proteinExistence type="predicted"/>
<gene>
    <name evidence="2" type="ORF">Syun_009076</name>
</gene>
<accession>A0AAP0KGA4</accession>
<dbReference type="AlphaFoldDB" id="A0AAP0KGA4"/>
<protein>
    <submittedName>
        <fullName evidence="2">Uncharacterized protein</fullName>
    </submittedName>
</protein>
<comment type="caution">
    <text evidence="2">The sequence shown here is derived from an EMBL/GenBank/DDBJ whole genome shotgun (WGS) entry which is preliminary data.</text>
</comment>
<evidence type="ECO:0000313" key="3">
    <source>
        <dbReference type="Proteomes" id="UP001420932"/>
    </source>
</evidence>
<feature type="region of interest" description="Disordered" evidence="1">
    <location>
        <begin position="1"/>
        <end position="62"/>
    </location>
</feature>
<sequence length="115" mass="13128">MGTGDGKKDGELHEETTSKRDSDVVGQHLAIRMSQATSVEPSLSESTESDRGEEREQESDRNIENINEKVMKVKVNMMTKVVKLMGTMEKKADKEMWKEVEVKKQVIKQIGRIYK</sequence>
<feature type="compositionally biased region" description="Polar residues" evidence="1">
    <location>
        <begin position="34"/>
        <end position="46"/>
    </location>
</feature>
<keyword evidence="3" id="KW-1185">Reference proteome</keyword>
<evidence type="ECO:0000313" key="2">
    <source>
        <dbReference type="EMBL" id="KAK9150767.1"/>
    </source>
</evidence>
<reference evidence="2 3" key="1">
    <citation type="submission" date="2024-01" db="EMBL/GenBank/DDBJ databases">
        <title>Genome assemblies of Stephania.</title>
        <authorList>
            <person name="Yang L."/>
        </authorList>
    </citation>
    <scope>NUCLEOTIDE SEQUENCE [LARGE SCALE GENOMIC DNA]</scope>
    <source>
        <strain evidence="2">YNDBR</strain>
        <tissue evidence="2">Leaf</tissue>
    </source>
</reference>
<name>A0AAP0KGA4_9MAGN</name>
<dbReference type="Proteomes" id="UP001420932">
    <property type="component" value="Unassembled WGS sequence"/>
</dbReference>
<feature type="compositionally biased region" description="Basic and acidic residues" evidence="1">
    <location>
        <begin position="1"/>
        <end position="23"/>
    </location>
</feature>